<evidence type="ECO:0000313" key="2">
    <source>
        <dbReference type="Proteomes" id="UP001597079"/>
    </source>
</evidence>
<organism evidence="1 2">
    <name type="scientific">Alicyclobacillus fodiniaquatilis</name>
    <dbReference type="NCBI Taxonomy" id="1661150"/>
    <lineage>
        <taxon>Bacteria</taxon>
        <taxon>Bacillati</taxon>
        <taxon>Bacillota</taxon>
        <taxon>Bacilli</taxon>
        <taxon>Bacillales</taxon>
        <taxon>Alicyclobacillaceae</taxon>
        <taxon>Alicyclobacillus</taxon>
    </lineage>
</organism>
<evidence type="ECO:0000313" key="1">
    <source>
        <dbReference type="EMBL" id="MFD1676285.1"/>
    </source>
</evidence>
<proteinExistence type="predicted"/>
<dbReference type="Proteomes" id="UP001597079">
    <property type="component" value="Unassembled WGS sequence"/>
</dbReference>
<gene>
    <name evidence="1" type="ORF">ACFSB2_16390</name>
</gene>
<dbReference type="RefSeq" id="WP_377944181.1">
    <property type="nucleotide sequence ID" value="NZ_JBHUCX010000045.1"/>
</dbReference>
<keyword evidence="2" id="KW-1185">Reference proteome</keyword>
<sequence length="116" mass="13061">MSLQQLDKPQIEALLKAQVHEEVRRTPEGFAIFNSCAHTLIDLSGETEMHTVSLKLRNGDCLTFCVIPHDTICPGGGCVDIQYQGTNTESTMIGFTEGKRDERMSHNLYSLDYKRK</sequence>
<dbReference type="EMBL" id="JBHUCX010000045">
    <property type="protein sequence ID" value="MFD1676285.1"/>
    <property type="molecule type" value="Genomic_DNA"/>
</dbReference>
<protein>
    <submittedName>
        <fullName evidence="1">Uncharacterized protein</fullName>
    </submittedName>
</protein>
<accession>A0ABW4JMF2</accession>
<name>A0ABW4JMF2_9BACL</name>
<reference evidence="2" key="1">
    <citation type="journal article" date="2019" name="Int. J. Syst. Evol. Microbiol.">
        <title>The Global Catalogue of Microorganisms (GCM) 10K type strain sequencing project: providing services to taxonomists for standard genome sequencing and annotation.</title>
        <authorList>
            <consortium name="The Broad Institute Genomics Platform"/>
            <consortium name="The Broad Institute Genome Sequencing Center for Infectious Disease"/>
            <person name="Wu L."/>
            <person name="Ma J."/>
        </authorList>
    </citation>
    <scope>NUCLEOTIDE SEQUENCE [LARGE SCALE GENOMIC DNA]</scope>
    <source>
        <strain evidence="2">CGMCC 1.12286</strain>
    </source>
</reference>
<comment type="caution">
    <text evidence="1">The sequence shown here is derived from an EMBL/GenBank/DDBJ whole genome shotgun (WGS) entry which is preliminary data.</text>
</comment>